<proteinExistence type="predicted"/>
<evidence type="ECO:0000313" key="2">
    <source>
        <dbReference type="EMBL" id="GIY55065.1"/>
    </source>
</evidence>
<comment type="caution">
    <text evidence="2">The sequence shown here is derived from an EMBL/GenBank/DDBJ whole genome shotgun (WGS) entry which is preliminary data.</text>
</comment>
<dbReference type="AlphaFoldDB" id="A0AAV4UBS1"/>
<keyword evidence="3" id="KW-1185">Reference proteome</keyword>
<accession>A0AAV4UBS1</accession>
<evidence type="ECO:0000313" key="3">
    <source>
        <dbReference type="Proteomes" id="UP001054945"/>
    </source>
</evidence>
<sequence length="152" mass="16605">MDASLEEGLMNEEEPGVPFPQEKPPFLRGRCLGEVCLLSGMHYKCRNKTGVVDLADESFLRIKVSCAFHEARGIDEATVVGGPVSGRTLSPECIVNAGAKREWLASEANALCALKFHAPSLRHGDRFPFSLVSCGEGFDFDQHSVHDLLIAF</sequence>
<dbReference type="EMBL" id="BPLR01012602">
    <property type="protein sequence ID" value="GIY55065.1"/>
    <property type="molecule type" value="Genomic_DNA"/>
</dbReference>
<reference evidence="2 3" key="1">
    <citation type="submission" date="2021-06" db="EMBL/GenBank/DDBJ databases">
        <title>Caerostris extrusa draft genome.</title>
        <authorList>
            <person name="Kono N."/>
            <person name="Arakawa K."/>
        </authorList>
    </citation>
    <scope>NUCLEOTIDE SEQUENCE [LARGE SCALE GENOMIC DNA]</scope>
</reference>
<feature type="region of interest" description="Disordered" evidence="1">
    <location>
        <begin position="1"/>
        <end position="21"/>
    </location>
</feature>
<evidence type="ECO:0000256" key="1">
    <source>
        <dbReference type="SAM" id="MobiDB-lite"/>
    </source>
</evidence>
<name>A0AAV4UBS1_CAEEX</name>
<dbReference type="Proteomes" id="UP001054945">
    <property type="component" value="Unassembled WGS sequence"/>
</dbReference>
<gene>
    <name evidence="2" type="ORF">CEXT_588501</name>
</gene>
<organism evidence="2 3">
    <name type="scientific">Caerostris extrusa</name>
    <name type="common">Bark spider</name>
    <name type="synonym">Caerostris bankana</name>
    <dbReference type="NCBI Taxonomy" id="172846"/>
    <lineage>
        <taxon>Eukaryota</taxon>
        <taxon>Metazoa</taxon>
        <taxon>Ecdysozoa</taxon>
        <taxon>Arthropoda</taxon>
        <taxon>Chelicerata</taxon>
        <taxon>Arachnida</taxon>
        <taxon>Araneae</taxon>
        <taxon>Araneomorphae</taxon>
        <taxon>Entelegynae</taxon>
        <taxon>Araneoidea</taxon>
        <taxon>Araneidae</taxon>
        <taxon>Caerostris</taxon>
    </lineage>
</organism>
<protein>
    <submittedName>
        <fullName evidence="2">Uncharacterized protein</fullName>
    </submittedName>
</protein>